<keyword evidence="1" id="KW-1133">Transmembrane helix</keyword>
<accession>A0A1H6VLH2</accession>
<gene>
    <name evidence="2" type="ORF">SAMN04488113_1606</name>
</gene>
<dbReference type="AlphaFoldDB" id="A0A1H6VLH2"/>
<evidence type="ECO:0000313" key="2">
    <source>
        <dbReference type="EMBL" id="SEJ05478.1"/>
    </source>
</evidence>
<keyword evidence="3" id="KW-1185">Reference proteome</keyword>
<sequence>MKIVNIVFQFLLGFILCLMIINIVNSFDEESIFNIFISVITISFLVIASMNISKYINTKTAVFNTNNFLDVVPLLGGLLLAGVVLRVFFPEIL</sequence>
<dbReference type="Proteomes" id="UP000198564">
    <property type="component" value="Unassembled WGS sequence"/>
</dbReference>
<reference evidence="3" key="1">
    <citation type="submission" date="2016-10" db="EMBL/GenBank/DDBJ databases">
        <authorList>
            <person name="Varghese N."/>
            <person name="Submissions S."/>
        </authorList>
    </citation>
    <scope>NUCLEOTIDE SEQUENCE [LARGE SCALE GENOMIC DNA]</scope>
    <source>
        <strain evidence="3">DSM 25751</strain>
    </source>
</reference>
<dbReference type="RefSeq" id="WP_091636713.1">
    <property type="nucleotide sequence ID" value="NZ_FNYW01000060.1"/>
</dbReference>
<evidence type="ECO:0000313" key="3">
    <source>
        <dbReference type="Proteomes" id="UP000198564"/>
    </source>
</evidence>
<feature type="transmembrane region" description="Helical" evidence="1">
    <location>
        <begin position="72"/>
        <end position="89"/>
    </location>
</feature>
<protein>
    <submittedName>
        <fullName evidence="2">Uncharacterized protein</fullName>
    </submittedName>
</protein>
<organism evidence="2 3">
    <name type="scientific">Alkalibacterium gilvum</name>
    <dbReference type="NCBI Taxonomy" id="1130080"/>
    <lineage>
        <taxon>Bacteria</taxon>
        <taxon>Bacillati</taxon>
        <taxon>Bacillota</taxon>
        <taxon>Bacilli</taxon>
        <taxon>Lactobacillales</taxon>
        <taxon>Carnobacteriaceae</taxon>
        <taxon>Alkalibacterium</taxon>
    </lineage>
</organism>
<keyword evidence="1" id="KW-0472">Membrane</keyword>
<keyword evidence="1" id="KW-0812">Transmembrane</keyword>
<proteinExistence type="predicted"/>
<feature type="transmembrane region" description="Helical" evidence="1">
    <location>
        <begin position="6"/>
        <end position="25"/>
    </location>
</feature>
<feature type="transmembrane region" description="Helical" evidence="1">
    <location>
        <begin position="32"/>
        <end position="52"/>
    </location>
</feature>
<dbReference type="EMBL" id="FNYW01000060">
    <property type="protein sequence ID" value="SEJ05478.1"/>
    <property type="molecule type" value="Genomic_DNA"/>
</dbReference>
<evidence type="ECO:0000256" key="1">
    <source>
        <dbReference type="SAM" id="Phobius"/>
    </source>
</evidence>
<name>A0A1H6VLH2_9LACT</name>